<dbReference type="OrthoDB" id="1414490at2"/>
<organism evidence="2 3">
    <name type="scientific">Pedobacter frigidisoli</name>
    <dbReference type="NCBI Taxonomy" id="2530455"/>
    <lineage>
        <taxon>Bacteria</taxon>
        <taxon>Pseudomonadati</taxon>
        <taxon>Bacteroidota</taxon>
        <taxon>Sphingobacteriia</taxon>
        <taxon>Sphingobacteriales</taxon>
        <taxon>Sphingobacteriaceae</taxon>
        <taxon>Pedobacter</taxon>
    </lineage>
</organism>
<keyword evidence="2" id="KW-0808">Transferase</keyword>
<feature type="transmembrane region" description="Helical" evidence="1">
    <location>
        <begin position="163"/>
        <end position="185"/>
    </location>
</feature>
<dbReference type="EMBL" id="SJSN01000010">
    <property type="protein sequence ID" value="TCD07581.1"/>
    <property type="molecule type" value="Genomic_DNA"/>
</dbReference>
<accession>A0A4R0NYT4</accession>
<dbReference type="GO" id="GO:0016301">
    <property type="term" value="F:kinase activity"/>
    <property type="evidence" value="ECO:0007669"/>
    <property type="project" value="UniProtKB-KW"/>
</dbReference>
<dbReference type="RefSeq" id="WP_131559700.1">
    <property type="nucleotide sequence ID" value="NZ_SJSN01000010.1"/>
</dbReference>
<name>A0A4R0NYT4_9SPHI</name>
<evidence type="ECO:0000313" key="2">
    <source>
        <dbReference type="EMBL" id="TCD07581.1"/>
    </source>
</evidence>
<dbReference type="Proteomes" id="UP000291485">
    <property type="component" value="Unassembled WGS sequence"/>
</dbReference>
<dbReference type="AlphaFoldDB" id="A0A4R0NYT4"/>
<proteinExistence type="predicted"/>
<dbReference type="InterPro" id="IPR036890">
    <property type="entry name" value="HATPase_C_sf"/>
</dbReference>
<sequence>MKFEPKDSIFQYIHIDTAVFSKELSKKSLYYANIIIWMVIFFYPLLGILDYVYAYELYQTLILIKVISVLAIYAVYDICSRTKSSPLIALHMTFATIAVNAAILCNIVPFEVAPIFFLLYASLFMLFNLTVFWPASYSFVHFFLTLLMIVVSFHLFNTGSIQIFITQGAGLFIMTGFFSCFIPVVRYSIIKRNALNDIVVKNTSAQLQLLHKELHVKNLLVESSNAQLTEVVMQQEAFLSLVKRDIEVIVEACNFDTVDAGYHEKQETANMMGDNISRLEQLIALFPNEQNIQKQGATTAAEPISIEQTFNKVAKSMEEQFSRSGINFISLPNDRSHIFQIDQLDYEQLLYNLFANCIRFSSKGTHLTASVANEEDGTSLLLTCSKSATERKINKAERQASDTRAGSPAPGLYIGRLLAKKINTRLSFHEGDESVTYKLTFDQPTSL</sequence>
<feature type="transmembrane region" description="Helical" evidence="1">
    <location>
        <begin position="57"/>
        <end position="76"/>
    </location>
</feature>
<keyword evidence="2" id="KW-0418">Kinase</keyword>
<gene>
    <name evidence="2" type="ORF">EZ449_13645</name>
</gene>
<dbReference type="SUPFAM" id="SSF55874">
    <property type="entry name" value="ATPase domain of HSP90 chaperone/DNA topoisomerase II/histidine kinase"/>
    <property type="match status" value="1"/>
</dbReference>
<comment type="caution">
    <text evidence="2">The sequence shown here is derived from an EMBL/GenBank/DDBJ whole genome shotgun (WGS) entry which is preliminary data.</text>
</comment>
<evidence type="ECO:0000256" key="1">
    <source>
        <dbReference type="SAM" id="Phobius"/>
    </source>
</evidence>
<dbReference type="Gene3D" id="3.30.565.10">
    <property type="entry name" value="Histidine kinase-like ATPase, C-terminal domain"/>
    <property type="match status" value="1"/>
</dbReference>
<feature type="transmembrane region" description="Helical" evidence="1">
    <location>
        <begin position="30"/>
        <end position="51"/>
    </location>
</feature>
<evidence type="ECO:0000313" key="3">
    <source>
        <dbReference type="Proteomes" id="UP000291485"/>
    </source>
</evidence>
<reference evidence="2 3" key="1">
    <citation type="submission" date="2019-02" db="EMBL/GenBank/DDBJ databases">
        <title>Pedobacter sp. RP-3-11 sp. nov., isolated from Arctic soil.</title>
        <authorList>
            <person name="Dahal R.H."/>
        </authorList>
    </citation>
    <scope>NUCLEOTIDE SEQUENCE [LARGE SCALE GENOMIC DNA]</scope>
    <source>
        <strain evidence="2 3">RP-3-11</strain>
    </source>
</reference>
<feature type="transmembrane region" description="Helical" evidence="1">
    <location>
        <begin position="88"/>
        <end position="109"/>
    </location>
</feature>
<keyword evidence="1" id="KW-1133">Transmembrane helix</keyword>
<protein>
    <submittedName>
        <fullName evidence="2">HAMP domain-containing histidine kinase</fullName>
    </submittedName>
</protein>
<keyword evidence="1" id="KW-0472">Membrane</keyword>
<keyword evidence="1" id="KW-0812">Transmembrane</keyword>
<keyword evidence="3" id="KW-1185">Reference proteome</keyword>
<feature type="transmembrane region" description="Helical" evidence="1">
    <location>
        <begin position="139"/>
        <end position="157"/>
    </location>
</feature>